<sequence>MENNKSKMVDITHKSTTLRTAVAQAIIKVSKPETIEAIKNDTVPKGNVLAMSKAAGLLGVKRTPDILPDCHPLPIEFTSVEYDINGLEITILFTVKTIYKTGVEVEAMHGASVVALNMYDMLKPIDKGIEIHHIKLLNKKGGKSDFKDRFRSDLTAAVIVCSDTISAGHKEDKAGKAIIEKLETNGVKISEYIVIPDEKAVIQEKAKNYQSQGIDLIIYTGGTGLSARDVTPEALIPLLDRRIAGIEEAIRRYGQDRTPYAMLSRSVAGTIKNSLVLALPGSTNGAKESMDAIFPSVLHVFGILKGARHD</sequence>
<comment type="function">
    <text evidence="3">Catalyzes the conversion of (8S)-3',8-cyclo-7,8-dihydroguanosine 5'-triphosphate to cyclic pyranopterin monophosphate (cPMP).</text>
</comment>
<dbReference type="SUPFAM" id="SSF53218">
    <property type="entry name" value="Molybdenum cofactor biosynthesis proteins"/>
    <property type="match status" value="1"/>
</dbReference>
<gene>
    <name evidence="5" type="primary">moaCB</name>
    <name evidence="5" type="ORF">ACFQ1R_02295</name>
</gene>
<dbReference type="EMBL" id="JBHTJI010000001">
    <property type="protein sequence ID" value="MFD0988915.1"/>
    <property type="molecule type" value="Genomic_DNA"/>
</dbReference>
<evidence type="ECO:0000313" key="6">
    <source>
        <dbReference type="Proteomes" id="UP001597061"/>
    </source>
</evidence>
<comment type="caution">
    <text evidence="5">The sequence shown here is derived from an EMBL/GenBank/DDBJ whole genome shotgun (WGS) entry which is preliminary data.</text>
</comment>
<dbReference type="NCBIfam" id="TIGR00177">
    <property type="entry name" value="molyb_syn"/>
    <property type="match status" value="1"/>
</dbReference>
<name>A0ABW3JFM0_9FLAO</name>
<dbReference type="Pfam" id="PF00994">
    <property type="entry name" value="MoCF_biosynth"/>
    <property type="match status" value="1"/>
</dbReference>
<keyword evidence="2" id="KW-0501">Molybdenum cofactor biosynthesis</keyword>
<dbReference type="CDD" id="cd00886">
    <property type="entry name" value="MogA_MoaB"/>
    <property type="match status" value="1"/>
</dbReference>
<dbReference type="SMART" id="SM00852">
    <property type="entry name" value="MoCF_biosynth"/>
    <property type="match status" value="1"/>
</dbReference>
<dbReference type="EC" id="4.6.1.17" evidence="5"/>
<dbReference type="PIRSF" id="PIRSF036594">
    <property type="entry name" value="MoaC_MogA"/>
    <property type="match status" value="1"/>
</dbReference>
<evidence type="ECO:0000256" key="3">
    <source>
        <dbReference type="ARBA" id="ARBA00055087"/>
    </source>
</evidence>
<evidence type="ECO:0000259" key="4">
    <source>
        <dbReference type="SMART" id="SM00852"/>
    </source>
</evidence>
<dbReference type="SUPFAM" id="SSF55040">
    <property type="entry name" value="Molybdenum cofactor biosynthesis protein C, MoaC"/>
    <property type="match status" value="1"/>
</dbReference>
<dbReference type="NCBIfam" id="TIGR00581">
    <property type="entry name" value="moaC"/>
    <property type="match status" value="1"/>
</dbReference>
<dbReference type="RefSeq" id="WP_379926295.1">
    <property type="nucleotide sequence ID" value="NZ_JBHTJI010000001.1"/>
</dbReference>
<reference evidence="6" key="1">
    <citation type="journal article" date="2019" name="Int. J. Syst. Evol. Microbiol.">
        <title>The Global Catalogue of Microorganisms (GCM) 10K type strain sequencing project: providing services to taxonomists for standard genome sequencing and annotation.</title>
        <authorList>
            <consortium name="The Broad Institute Genomics Platform"/>
            <consortium name="The Broad Institute Genome Sequencing Center for Infectious Disease"/>
            <person name="Wu L."/>
            <person name="Ma J."/>
        </authorList>
    </citation>
    <scope>NUCLEOTIDE SEQUENCE [LARGE SCALE GENOMIC DNA]</scope>
    <source>
        <strain evidence="6">CCUG 62414</strain>
    </source>
</reference>
<dbReference type="Proteomes" id="UP001597061">
    <property type="component" value="Unassembled WGS sequence"/>
</dbReference>
<dbReference type="InterPro" id="IPR051920">
    <property type="entry name" value="MPT_Adenylyltrnsfr/MoaC-Rel"/>
</dbReference>
<keyword evidence="6" id="KW-1185">Reference proteome</keyword>
<dbReference type="NCBIfam" id="NF002947">
    <property type="entry name" value="PRK03604.1"/>
    <property type="match status" value="1"/>
</dbReference>
<accession>A0ABW3JFM0</accession>
<dbReference type="PANTHER" id="PTHR43764">
    <property type="entry name" value="MOLYBDENUM COFACTOR BIOSYNTHESIS"/>
    <property type="match status" value="1"/>
</dbReference>
<dbReference type="Gene3D" id="3.30.70.640">
    <property type="entry name" value="Molybdopterin cofactor biosynthesis C (MoaC) domain"/>
    <property type="match status" value="1"/>
</dbReference>
<feature type="domain" description="MoaB/Mog" evidence="4">
    <location>
        <begin position="157"/>
        <end position="300"/>
    </location>
</feature>
<dbReference type="InterPro" id="IPR012247">
    <property type="entry name" value="MoaC_MogA"/>
</dbReference>
<evidence type="ECO:0000256" key="1">
    <source>
        <dbReference type="ARBA" id="ARBA00005046"/>
    </source>
</evidence>
<dbReference type="Gene3D" id="3.40.980.10">
    <property type="entry name" value="MoaB/Mog-like domain"/>
    <property type="match status" value="1"/>
</dbReference>
<dbReference type="GO" id="GO:0061799">
    <property type="term" value="F:cyclic pyranopterin monophosphate synthase activity"/>
    <property type="evidence" value="ECO:0007669"/>
    <property type="project" value="UniProtKB-EC"/>
</dbReference>
<dbReference type="InterPro" id="IPR002820">
    <property type="entry name" value="Mopterin_CF_biosynth-C_dom"/>
</dbReference>
<organism evidence="5 6">
    <name type="scientific">Mariniflexile jejuense</name>
    <dbReference type="NCBI Taxonomy" id="1173582"/>
    <lineage>
        <taxon>Bacteria</taxon>
        <taxon>Pseudomonadati</taxon>
        <taxon>Bacteroidota</taxon>
        <taxon>Flavobacteriia</taxon>
        <taxon>Flavobacteriales</taxon>
        <taxon>Flavobacteriaceae</taxon>
        <taxon>Mariniflexile</taxon>
    </lineage>
</organism>
<dbReference type="InterPro" id="IPR036425">
    <property type="entry name" value="MoaB/Mog-like_dom_sf"/>
</dbReference>
<keyword evidence="5" id="KW-0456">Lyase</keyword>
<evidence type="ECO:0000256" key="2">
    <source>
        <dbReference type="ARBA" id="ARBA00023150"/>
    </source>
</evidence>
<dbReference type="InterPro" id="IPR023045">
    <property type="entry name" value="MoaC"/>
</dbReference>
<dbReference type="InterPro" id="IPR001453">
    <property type="entry name" value="MoaB/Mog_dom"/>
</dbReference>
<evidence type="ECO:0000313" key="5">
    <source>
        <dbReference type="EMBL" id="MFD0988915.1"/>
    </source>
</evidence>
<protein>
    <submittedName>
        <fullName evidence="5">Bifunctional molybdenum cofactor biosynthesis protein MoaC/MoaB</fullName>
        <ecNumber evidence="5">4.6.1.17</ecNumber>
    </submittedName>
</protein>
<dbReference type="Pfam" id="PF01967">
    <property type="entry name" value="MoaC"/>
    <property type="match status" value="1"/>
</dbReference>
<dbReference type="InterPro" id="IPR036522">
    <property type="entry name" value="MoaC_sf"/>
</dbReference>
<dbReference type="PANTHER" id="PTHR43764:SF1">
    <property type="entry name" value="MOLYBDOPTERIN MOLYBDOTRANSFERASE"/>
    <property type="match status" value="1"/>
</dbReference>
<comment type="pathway">
    <text evidence="1">Cofactor biosynthesis; molybdopterin biosynthesis.</text>
</comment>
<proteinExistence type="predicted"/>